<accession>A0ABQ9GUI3</accession>
<keyword evidence="2" id="KW-1185">Reference proteome</keyword>
<protein>
    <recommendedName>
        <fullName evidence="3">Transposase</fullName>
    </recommendedName>
</protein>
<gene>
    <name evidence="1" type="ORF">PR048_023555</name>
</gene>
<sequence>MQGKQWNCTFVRPYERLRDESSAIVTRGNAGTSRTRQTAAFDEDVLRRVRQEQSVSSRAVRRGVGVRHSTILQILKNVRPNFASTVLFTDEVHFARDDILNKRNSHIWAHANPLYTQPMGNQLCYSVNKWAGIANNLMSGPYLLPRPSQWSPLPDVPA</sequence>
<comment type="caution">
    <text evidence="1">The sequence shown here is derived from an EMBL/GenBank/DDBJ whole genome shotgun (WGS) entry which is preliminary data.</text>
</comment>
<evidence type="ECO:0000313" key="1">
    <source>
        <dbReference type="EMBL" id="KAJ8875658.1"/>
    </source>
</evidence>
<evidence type="ECO:0008006" key="3">
    <source>
        <dbReference type="Google" id="ProtNLM"/>
    </source>
</evidence>
<proteinExistence type="predicted"/>
<evidence type="ECO:0000313" key="2">
    <source>
        <dbReference type="Proteomes" id="UP001159363"/>
    </source>
</evidence>
<organism evidence="1 2">
    <name type="scientific">Dryococelus australis</name>
    <dbReference type="NCBI Taxonomy" id="614101"/>
    <lineage>
        <taxon>Eukaryota</taxon>
        <taxon>Metazoa</taxon>
        <taxon>Ecdysozoa</taxon>
        <taxon>Arthropoda</taxon>
        <taxon>Hexapoda</taxon>
        <taxon>Insecta</taxon>
        <taxon>Pterygota</taxon>
        <taxon>Neoptera</taxon>
        <taxon>Polyneoptera</taxon>
        <taxon>Phasmatodea</taxon>
        <taxon>Verophasmatodea</taxon>
        <taxon>Anareolatae</taxon>
        <taxon>Phasmatidae</taxon>
        <taxon>Eurycanthinae</taxon>
        <taxon>Dryococelus</taxon>
    </lineage>
</organism>
<name>A0ABQ9GUI3_9NEOP</name>
<dbReference type="EMBL" id="JARBHB010000009">
    <property type="protein sequence ID" value="KAJ8875658.1"/>
    <property type="molecule type" value="Genomic_DNA"/>
</dbReference>
<dbReference type="Proteomes" id="UP001159363">
    <property type="component" value="Chromosome 8"/>
</dbReference>
<reference evidence="1 2" key="1">
    <citation type="submission" date="2023-02" db="EMBL/GenBank/DDBJ databases">
        <title>LHISI_Scaffold_Assembly.</title>
        <authorList>
            <person name="Stuart O.P."/>
            <person name="Cleave R."/>
            <person name="Magrath M.J.L."/>
            <person name="Mikheyev A.S."/>
        </authorList>
    </citation>
    <scope>NUCLEOTIDE SEQUENCE [LARGE SCALE GENOMIC DNA]</scope>
    <source>
        <strain evidence="1">Daus_M_001</strain>
        <tissue evidence="1">Leg muscle</tissue>
    </source>
</reference>
<dbReference type="PANTHER" id="PTHR47326">
    <property type="entry name" value="TRANSPOSABLE ELEMENT TC3 TRANSPOSASE-LIKE PROTEIN"/>
    <property type="match status" value="1"/>
</dbReference>
<dbReference type="PANTHER" id="PTHR47326:SF1">
    <property type="entry name" value="HTH PSQ-TYPE DOMAIN-CONTAINING PROTEIN"/>
    <property type="match status" value="1"/>
</dbReference>